<dbReference type="Pfam" id="PF00089">
    <property type="entry name" value="Trypsin"/>
    <property type="match status" value="1"/>
</dbReference>
<evidence type="ECO:0000256" key="1">
    <source>
        <dbReference type="ARBA" id="ARBA00022670"/>
    </source>
</evidence>
<protein>
    <submittedName>
        <fullName evidence="6">Trypsin II-P29</fullName>
    </submittedName>
</protein>
<organism evidence="6 7">
    <name type="scientific">Portunus trituberculatus</name>
    <name type="common">Swimming crab</name>
    <name type="synonym">Neptunus trituberculatus</name>
    <dbReference type="NCBI Taxonomy" id="210409"/>
    <lineage>
        <taxon>Eukaryota</taxon>
        <taxon>Metazoa</taxon>
        <taxon>Ecdysozoa</taxon>
        <taxon>Arthropoda</taxon>
        <taxon>Crustacea</taxon>
        <taxon>Multicrustacea</taxon>
        <taxon>Malacostraca</taxon>
        <taxon>Eumalacostraca</taxon>
        <taxon>Eucarida</taxon>
        <taxon>Decapoda</taxon>
        <taxon>Pleocyemata</taxon>
        <taxon>Brachyura</taxon>
        <taxon>Eubrachyura</taxon>
        <taxon>Portunoidea</taxon>
        <taxon>Portunidae</taxon>
        <taxon>Portuninae</taxon>
        <taxon>Portunus</taxon>
    </lineage>
</organism>
<dbReference type="PANTHER" id="PTHR24276">
    <property type="entry name" value="POLYSERASE-RELATED"/>
    <property type="match status" value="1"/>
</dbReference>
<dbReference type="OrthoDB" id="6337023at2759"/>
<evidence type="ECO:0000313" key="7">
    <source>
        <dbReference type="Proteomes" id="UP000324222"/>
    </source>
</evidence>
<sequence>MQSCCLFHSQYGGSISKDLRSVELPTLTDQECSDVYGPDQVMLDMMCAGHMDGGSGVCNVSYRRGDAGGPLFCEGVIMGITSRGLHCDSYPAIFTEVSHYLDWIRLNSNA</sequence>
<feature type="domain" description="Peptidase S1" evidence="5">
    <location>
        <begin position="1"/>
        <end position="109"/>
    </location>
</feature>
<keyword evidence="4" id="KW-1015">Disulfide bond</keyword>
<dbReference type="Proteomes" id="UP000324222">
    <property type="component" value="Unassembled WGS sequence"/>
</dbReference>
<keyword evidence="7" id="KW-1185">Reference proteome</keyword>
<comment type="caution">
    <text evidence="6">The sequence shown here is derived from an EMBL/GenBank/DDBJ whole genome shotgun (WGS) entry which is preliminary data.</text>
</comment>
<proteinExistence type="predicted"/>
<dbReference type="InterPro" id="IPR009003">
    <property type="entry name" value="Peptidase_S1_PA"/>
</dbReference>
<reference evidence="6 7" key="1">
    <citation type="submission" date="2019-05" db="EMBL/GenBank/DDBJ databases">
        <title>Another draft genome of Portunus trituberculatus and its Hox gene families provides insights of decapod evolution.</title>
        <authorList>
            <person name="Jeong J.-H."/>
            <person name="Song I."/>
            <person name="Kim S."/>
            <person name="Choi T."/>
            <person name="Kim D."/>
            <person name="Ryu S."/>
            <person name="Kim W."/>
        </authorList>
    </citation>
    <scope>NUCLEOTIDE SEQUENCE [LARGE SCALE GENOMIC DNA]</scope>
    <source>
        <tissue evidence="6">Muscle</tissue>
    </source>
</reference>
<name>A0A5B7HLA3_PORTR</name>
<keyword evidence="2" id="KW-0378">Hydrolase</keyword>
<dbReference type="InterPro" id="IPR043504">
    <property type="entry name" value="Peptidase_S1_PA_chymotrypsin"/>
</dbReference>
<evidence type="ECO:0000313" key="6">
    <source>
        <dbReference type="EMBL" id="MPC70365.1"/>
    </source>
</evidence>
<dbReference type="GO" id="GO:0006508">
    <property type="term" value="P:proteolysis"/>
    <property type="evidence" value="ECO:0007669"/>
    <property type="project" value="UniProtKB-KW"/>
</dbReference>
<dbReference type="AlphaFoldDB" id="A0A5B7HLA3"/>
<dbReference type="SUPFAM" id="SSF50494">
    <property type="entry name" value="Trypsin-like serine proteases"/>
    <property type="match status" value="1"/>
</dbReference>
<dbReference type="GO" id="GO:0004252">
    <property type="term" value="F:serine-type endopeptidase activity"/>
    <property type="evidence" value="ECO:0007669"/>
    <property type="project" value="InterPro"/>
</dbReference>
<evidence type="ECO:0000259" key="5">
    <source>
        <dbReference type="PROSITE" id="PS50240"/>
    </source>
</evidence>
<accession>A0A5B7HLA3</accession>
<dbReference type="PANTHER" id="PTHR24276:SF98">
    <property type="entry name" value="FI18310P1-RELATED"/>
    <property type="match status" value="1"/>
</dbReference>
<dbReference type="InterPro" id="IPR050430">
    <property type="entry name" value="Peptidase_S1"/>
</dbReference>
<evidence type="ECO:0000256" key="3">
    <source>
        <dbReference type="ARBA" id="ARBA00022825"/>
    </source>
</evidence>
<gene>
    <name evidence="6" type="primary">TRY3</name>
    <name evidence="6" type="ORF">E2C01_064611</name>
</gene>
<dbReference type="InterPro" id="IPR001254">
    <property type="entry name" value="Trypsin_dom"/>
</dbReference>
<dbReference type="EMBL" id="VSRR010030999">
    <property type="protein sequence ID" value="MPC70365.1"/>
    <property type="molecule type" value="Genomic_DNA"/>
</dbReference>
<evidence type="ECO:0000256" key="2">
    <source>
        <dbReference type="ARBA" id="ARBA00022801"/>
    </source>
</evidence>
<evidence type="ECO:0000256" key="4">
    <source>
        <dbReference type="ARBA" id="ARBA00023157"/>
    </source>
</evidence>
<dbReference type="PROSITE" id="PS50240">
    <property type="entry name" value="TRYPSIN_DOM"/>
    <property type="match status" value="1"/>
</dbReference>
<keyword evidence="1" id="KW-0645">Protease</keyword>
<keyword evidence="3" id="KW-0720">Serine protease</keyword>
<dbReference type="Gene3D" id="2.40.10.10">
    <property type="entry name" value="Trypsin-like serine proteases"/>
    <property type="match status" value="1"/>
</dbReference>